<comment type="caution">
    <text evidence="2">The sequence shown here is derived from an EMBL/GenBank/DDBJ whole genome shotgun (WGS) entry which is preliminary data.</text>
</comment>
<organism evidence="2 3">
    <name type="scientific">Metabacillus flavus</name>
    <dbReference type="NCBI Taxonomy" id="2823519"/>
    <lineage>
        <taxon>Bacteria</taxon>
        <taxon>Bacillati</taxon>
        <taxon>Bacillota</taxon>
        <taxon>Bacilli</taxon>
        <taxon>Bacillales</taxon>
        <taxon>Bacillaceae</taxon>
        <taxon>Metabacillus</taxon>
    </lineage>
</organism>
<proteinExistence type="predicted"/>
<sequence>MRNYITPEITPEGPYGAPRGKDTPVENKTTPWKKGQRYYSAFNYENKDLHQELQRQDPGAHPTHDDPDANEQ</sequence>
<dbReference type="RefSeq" id="WP_051860775.1">
    <property type="nucleotide sequence ID" value="NZ_JAGVRK010000001.1"/>
</dbReference>
<gene>
    <name evidence="2" type="ORF">J9317_16810</name>
</gene>
<feature type="compositionally biased region" description="Basic and acidic residues" evidence="1">
    <location>
        <begin position="45"/>
        <end position="55"/>
    </location>
</feature>
<dbReference type="Proteomes" id="UP000682403">
    <property type="component" value="Unassembled WGS sequence"/>
</dbReference>
<accession>A0ABS5LI38</accession>
<protein>
    <submittedName>
        <fullName evidence="2">Cytosolic protein</fullName>
    </submittedName>
</protein>
<dbReference type="EMBL" id="JAGVRK010000001">
    <property type="protein sequence ID" value="MBS2970410.1"/>
    <property type="molecule type" value="Genomic_DNA"/>
</dbReference>
<feature type="compositionally biased region" description="Basic and acidic residues" evidence="1">
    <location>
        <begin position="62"/>
        <end position="72"/>
    </location>
</feature>
<reference evidence="2 3" key="1">
    <citation type="submission" date="2021-04" db="EMBL/GenBank/DDBJ databases">
        <title>Metabacillus sp. strain KIGAM252 whole genome sequence.</title>
        <authorList>
            <person name="Seo M.-J."/>
            <person name="Cho E.-S."/>
            <person name="Hwang C.Y."/>
            <person name="Yoon D.J."/>
        </authorList>
    </citation>
    <scope>NUCLEOTIDE SEQUENCE [LARGE SCALE GENOMIC DNA]</scope>
    <source>
        <strain evidence="2 3">KIGAM252</strain>
    </source>
</reference>
<keyword evidence="3" id="KW-1185">Reference proteome</keyword>
<evidence type="ECO:0000256" key="1">
    <source>
        <dbReference type="SAM" id="MobiDB-lite"/>
    </source>
</evidence>
<feature type="region of interest" description="Disordered" evidence="1">
    <location>
        <begin position="1"/>
        <end position="72"/>
    </location>
</feature>
<evidence type="ECO:0000313" key="3">
    <source>
        <dbReference type="Proteomes" id="UP000682403"/>
    </source>
</evidence>
<evidence type="ECO:0000313" key="2">
    <source>
        <dbReference type="EMBL" id="MBS2970410.1"/>
    </source>
</evidence>
<name>A0ABS5LI38_9BACI</name>